<dbReference type="InterPro" id="IPR006691">
    <property type="entry name" value="GyrA/parC_rep"/>
</dbReference>
<feature type="active site" description="O-(5'-phospho-DNA)-tyrosine intermediate" evidence="9 10">
    <location>
        <position position="117"/>
    </location>
</feature>
<dbReference type="KEGG" id="sfu:Sfum_2690"/>
<evidence type="ECO:0000256" key="4">
    <source>
        <dbReference type="ARBA" id="ARBA00022741"/>
    </source>
</evidence>
<dbReference type="SMART" id="SM00434">
    <property type="entry name" value="TOP4c"/>
    <property type="match status" value="1"/>
</dbReference>
<accession>A0LLR6</accession>
<dbReference type="FunFam" id="2.120.10.90:FF:000004">
    <property type="entry name" value="DNA gyrase subunit A"/>
    <property type="match status" value="1"/>
</dbReference>
<evidence type="ECO:0000256" key="2">
    <source>
        <dbReference type="ARBA" id="ARBA00008263"/>
    </source>
</evidence>
<dbReference type="GO" id="GO:0005694">
    <property type="term" value="C:chromosome"/>
    <property type="evidence" value="ECO:0007669"/>
    <property type="project" value="InterPro"/>
</dbReference>
<keyword evidence="5 9" id="KW-0067">ATP-binding</keyword>
<keyword evidence="4 9" id="KW-0547">Nucleotide-binding</keyword>
<dbReference type="InterPro" id="IPR013757">
    <property type="entry name" value="Topo_IIA_A_a_sf"/>
</dbReference>
<protein>
    <recommendedName>
        <fullName evidence="9">DNA gyrase subunit A</fullName>
        <ecNumber evidence="9">5.6.2.2</ecNumber>
    </recommendedName>
</protein>
<dbReference type="InterPro" id="IPR013758">
    <property type="entry name" value="Topo_IIA_A/C_ab"/>
</dbReference>
<dbReference type="NCBIfam" id="NF004043">
    <property type="entry name" value="PRK05560.1"/>
    <property type="match status" value="1"/>
</dbReference>
<keyword evidence="6 9" id="KW-0799">Topoisomerase</keyword>
<dbReference type="GO" id="GO:0009330">
    <property type="term" value="C:DNA topoisomerase type II (double strand cut, ATP-hydrolyzing) complex"/>
    <property type="evidence" value="ECO:0007669"/>
    <property type="project" value="TreeGrafter"/>
</dbReference>
<comment type="subcellular location">
    <subcellularLocation>
        <location evidence="9">Cytoplasm</location>
    </subcellularLocation>
</comment>
<dbReference type="Gene3D" id="3.90.199.10">
    <property type="entry name" value="Topoisomerase II, domain 5"/>
    <property type="match status" value="1"/>
</dbReference>
<dbReference type="HAMAP" id="MF_01897">
    <property type="entry name" value="GyrA"/>
    <property type="match status" value="1"/>
</dbReference>
<evidence type="ECO:0000259" key="11">
    <source>
        <dbReference type="PROSITE" id="PS52040"/>
    </source>
</evidence>
<evidence type="ECO:0000313" key="13">
    <source>
        <dbReference type="Proteomes" id="UP000001784"/>
    </source>
</evidence>
<comment type="similarity">
    <text evidence="2 9">Belongs to the type II topoisomerase GyrA/ParC subunit family.</text>
</comment>
<dbReference type="InterPro" id="IPR050220">
    <property type="entry name" value="Type_II_DNA_Topoisomerases"/>
</dbReference>
<dbReference type="GO" id="GO:0005737">
    <property type="term" value="C:cytoplasm"/>
    <property type="evidence" value="ECO:0007669"/>
    <property type="project" value="UniProtKB-SubCell"/>
</dbReference>
<dbReference type="Gene3D" id="1.10.268.10">
    <property type="entry name" value="Topoisomerase, domain 3"/>
    <property type="match status" value="1"/>
</dbReference>
<dbReference type="GO" id="GO:0006265">
    <property type="term" value="P:DNA topological change"/>
    <property type="evidence" value="ECO:0007669"/>
    <property type="project" value="UniProtKB-UniRule"/>
</dbReference>
<name>A0LLR6_SYNFM</name>
<gene>
    <name evidence="9" type="primary">gyrA</name>
    <name evidence="12" type="ordered locus">Sfum_2690</name>
</gene>
<dbReference type="STRING" id="335543.Sfum_2690"/>
<evidence type="ECO:0000256" key="7">
    <source>
        <dbReference type="ARBA" id="ARBA00023125"/>
    </source>
</evidence>
<organism evidence="12 13">
    <name type="scientific">Syntrophobacter fumaroxidans (strain DSM 10017 / MPOB)</name>
    <dbReference type="NCBI Taxonomy" id="335543"/>
    <lineage>
        <taxon>Bacteria</taxon>
        <taxon>Pseudomonadati</taxon>
        <taxon>Thermodesulfobacteriota</taxon>
        <taxon>Syntrophobacteria</taxon>
        <taxon>Syntrophobacterales</taxon>
        <taxon>Syntrophobacteraceae</taxon>
        <taxon>Syntrophobacter</taxon>
    </lineage>
</organism>
<keyword evidence="7 9" id="KW-0238">DNA-binding</keyword>
<dbReference type="Pfam" id="PF03989">
    <property type="entry name" value="DNA_gyraseA_C"/>
    <property type="match status" value="6"/>
</dbReference>
<evidence type="ECO:0000256" key="1">
    <source>
        <dbReference type="ARBA" id="ARBA00000185"/>
    </source>
</evidence>
<dbReference type="SUPFAM" id="SSF56719">
    <property type="entry name" value="Type II DNA topoisomerase"/>
    <property type="match status" value="1"/>
</dbReference>
<dbReference type="HOGENOM" id="CLU_002977_6_1_7"/>
<keyword evidence="8 9" id="KW-0413">Isomerase</keyword>
<dbReference type="InterPro" id="IPR035516">
    <property type="entry name" value="Gyrase/topoIV_suA_C"/>
</dbReference>
<comment type="catalytic activity">
    <reaction evidence="1 9 10">
        <text>ATP-dependent breakage, passage and rejoining of double-stranded DNA.</text>
        <dbReference type="EC" id="5.6.2.2"/>
    </reaction>
</comment>
<sequence length="813" mass="91819">MDLKTINIEDEIKLSYLDYAMSVIIGRAIPDVRDGLKPVHRRIFYAMHELRNDFNKPYKKSARIVGDVIGKYHPHGDSAVYDALVRMAQDFSMRYQLVDGQGNFGSVDGDPPAAMRYTEVRMNRIGHEFMRDIEKETIPFQPNYDNTILEPVVLPARIPNLLLNGSSGIAVGMATNIPPHNLRELCAGLLAMLDDPDITVRDLMRYIPGPDFPTAGFICGCVGIKDAYETGRGTIKMRARVEVEESGRRNHLIITELPYQVNKARLLERIAELVKQKKIEGIQDIRDESDREGMRVVLTLRQGDEPRVIENQLYKHTALESSFGVIMLAVVDNKPEVLNLKGVLNNFLDFRRLVIIRRTQYELAQAEKRAHILEGLKRALDHLDEVISLIRAAKTPPEAKQGLMERFEFSDVQAQAILEMRLQRLTGLEREKIIEEYQEIIKEIERLRQILSSAALVDQVIREEIKELTDQYGDLRKTEILAEAGELCIEDLIAAEEMVVTISRAGYIKRTPLSVYRSQRRGGKGRTGMSTREEDLVTSLFTASTHDYLLVFTNRGQVYWLKVYEIPEVGPSALGKAIVNLLPVQKDERIQTVLPVKEFKEGFFAVMATRNGVIKKTDLSAYSNPRSTGIRAIVLDDDDELISVCVTDGSHDLFLMSRAGKSIRVNEREFRPLGRVSRGVRGMKLDGSRMVGMDVIEEGKAILVITEKGFGKRTNAEEYRCQSRGGKGVLNIRVTERNGSVVGFRQVGEDEQILMITDHGRLIRMPVAQISRIGRVTQGVKLMNLNEGEKVVDVAVLPESESESEESRENEES</sequence>
<dbReference type="OrthoDB" id="9806486at2"/>
<dbReference type="GO" id="GO:0034335">
    <property type="term" value="F:DNA negative supercoiling activity"/>
    <property type="evidence" value="ECO:0007669"/>
    <property type="project" value="UniProtKB-ARBA"/>
</dbReference>
<dbReference type="FunCoup" id="A0LLR6">
    <property type="interactions" value="440"/>
</dbReference>
<dbReference type="GO" id="GO:0005524">
    <property type="term" value="F:ATP binding"/>
    <property type="evidence" value="ECO:0007669"/>
    <property type="project" value="UniProtKB-UniRule"/>
</dbReference>
<keyword evidence="13" id="KW-1185">Reference proteome</keyword>
<dbReference type="NCBIfam" id="TIGR01063">
    <property type="entry name" value="gyrA"/>
    <property type="match status" value="1"/>
</dbReference>
<dbReference type="PANTHER" id="PTHR43493:SF5">
    <property type="entry name" value="DNA GYRASE SUBUNIT A, CHLOROPLASTIC_MITOCHONDRIAL"/>
    <property type="match status" value="1"/>
</dbReference>
<keyword evidence="3 9" id="KW-0963">Cytoplasm</keyword>
<comment type="function">
    <text evidence="9">A type II topoisomerase that negatively supercoils closed circular double-stranded (ds) DNA in an ATP-dependent manner to modulate DNA topology and maintain chromosomes in an underwound state. Negative supercoiling favors strand separation, and DNA replication, transcription, recombination and repair, all of which involve strand separation. Also able to catalyze the interconversion of other topological isomers of dsDNA rings, including catenanes and knotted rings. Type II topoisomerases break and join 2 DNA strands simultaneously in an ATP-dependent manner.</text>
</comment>
<evidence type="ECO:0000313" key="12">
    <source>
        <dbReference type="EMBL" id="ABK18368.1"/>
    </source>
</evidence>
<dbReference type="InParanoid" id="A0LLR6"/>
<dbReference type="GO" id="GO:0003677">
    <property type="term" value="F:DNA binding"/>
    <property type="evidence" value="ECO:0007669"/>
    <property type="project" value="UniProtKB-UniRule"/>
</dbReference>
<evidence type="ECO:0000256" key="8">
    <source>
        <dbReference type="ARBA" id="ARBA00023235"/>
    </source>
</evidence>
<evidence type="ECO:0000256" key="3">
    <source>
        <dbReference type="ARBA" id="ARBA00022490"/>
    </source>
</evidence>
<dbReference type="FunFam" id="3.30.1360.40:FF:000002">
    <property type="entry name" value="DNA gyrase subunit A"/>
    <property type="match status" value="1"/>
</dbReference>
<dbReference type="Pfam" id="PF00521">
    <property type="entry name" value="DNA_topoisoIV"/>
    <property type="match status" value="1"/>
</dbReference>
<dbReference type="InterPro" id="IPR005743">
    <property type="entry name" value="GyrA"/>
</dbReference>
<dbReference type="Proteomes" id="UP000001784">
    <property type="component" value="Chromosome"/>
</dbReference>
<dbReference type="RefSeq" id="WP_011699535.1">
    <property type="nucleotide sequence ID" value="NC_008554.1"/>
</dbReference>
<dbReference type="PROSITE" id="PS52040">
    <property type="entry name" value="TOPO_IIA"/>
    <property type="match status" value="1"/>
</dbReference>
<dbReference type="PANTHER" id="PTHR43493">
    <property type="entry name" value="DNA GYRASE/TOPOISOMERASE SUBUNIT A"/>
    <property type="match status" value="1"/>
</dbReference>
<comment type="miscellaneous">
    <text evidence="9">Few gyrases are as efficient as E.coli at forming negative supercoils. Not all organisms have 2 type II topoisomerases; in organisms with a single type II topoisomerase this enzyme also has to decatenate newly replicated chromosomes.</text>
</comment>
<dbReference type="EC" id="5.6.2.2" evidence="9"/>
<reference evidence="12 13" key="1">
    <citation type="submission" date="2006-10" db="EMBL/GenBank/DDBJ databases">
        <title>Complete sequence of Syntrophobacter fumaroxidans MPOB.</title>
        <authorList>
            <consortium name="US DOE Joint Genome Institute"/>
            <person name="Copeland A."/>
            <person name="Lucas S."/>
            <person name="Lapidus A."/>
            <person name="Barry K."/>
            <person name="Detter J.C."/>
            <person name="Glavina del Rio T."/>
            <person name="Hammon N."/>
            <person name="Israni S."/>
            <person name="Pitluck S."/>
            <person name="Goltsman E.G."/>
            <person name="Martinez M."/>
            <person name="Schmutz J."/>
            <person name="Larimer F."/>
            <person name="Land M."/>
            <person name="Hauser L."/>
            <person name="Kyrpides N."/>
            <person name="Kim E."/>
            <person name="Boone D.R."/>
            <person name="Brockman F."/>
            <person name="Culley D."/>
            <person name="Ferry J."/>
            <person name="Gunsalus R."/>
            <person name="McInerney M.J."/>
            <person name="Morrison M."/>
            <person name="Plugge C."/>
            <person name="Rohlin L."/>
            <person name="Scholten J."/>
            <person name="Sieber J."/>
            <person name="Stams A.J.M."/>
            <person name="Worm P."/>
            <person name="Henstra A.M."/>
            <person name="Richardson P."/>
        </authorList>
    </citation>
    <scope>NUCLEOTIDE SEQUENCE [LARGE SCALE GENOMIC DNA]</scope>
    <source>
        <strain evidence="13">DSM 10017 / MPOB</strain>
    </source>
</reference>
<dbReference type="SUPFAM" id="SSF101904">
    <property type="entry name" value="GyrA/ParC C-terminal domain-like"/>
    <property type="match status" value="1"/>
</dbReference>
<dbReference type="InterPro" id="IPR013760">
    <property type="entry name" value="Topo_IIA-like_dom_sf"/>
</dbReference>
<dbReference type="AlphaFoldDB" id="A0LLR6"/>
<proteinExistence type="inferred from homology"/>
<dbReference type="GO" id="GO:0006261">
    <property type="term" value="P:DNA-templated DNA replication"/>
    <property type="evidence" value="ECO:0007669"/>
    <property type="project" value="UniProtKB-UniRule"/>
</dbReference>
<dbReference type="Gene3D" id="2.120.10.90">
    <property type="entry name" value="DNA gyrase/topoisomerase IV, subunit A, C-terminal"/>
    <property type="match status" value="1"/>
</dbReference>
<dbReference type="FunFam" id="1.10.268.10:FF:000001">
    <property type="entry name" value="DNA gyrase subunit A"/>
    <property type="match status" value="1"/>
</dbReference>
<dbReference type="FunFam" id="3.90.199.10:FF:000001">
    <property type="entry name" value="DNA gyrase subunit A"/>
    <property type="match status" value="1"/>
</dbReference>
<comment type="subunit">
    <text evidence="9">Heterotetramer, composed of two GyrA and two GyrB chains. In the heterotetramer, GyrA contains the active site tyrosine that forms a transient covalent intermediate with DNA, while GyrB binds cofactors and catalyzes ATP hydrolysis.</text>
</comment>
<dbReference type="EMBL" id="CP000478">
    <property type="protein sequence ID" value="ABK18368.1"/>
    <property type="molecule type" value="Genomic_DNA"/>
</dbReference>
<evidence type="ECO:0000256" key="10">
    <source>
        <dbReference type="PROSITE-ProRule" id="PRU01384"/>
    </source>
</evidence>
<dbReference type="NCBIfam" id="NF004044">
    <property type="entry name" value="PRK05561.1"/>
    <property type="match status" value="1"/>
</dbReference>
<evidence type="ECO:0000256" key="9">
    <source>
        <dbReference type="HAMAP-Rule" id="MF_01897"/>
    </source>
</evidence>
<evidence type="ECO:0000256" key="6">
    <source>
        <dbReference type="ARBA" id="ARBA00023029"/>
    </source>
</evidence>
<dbReference type="InterPro" id="IPR002205">
    <property type="entry name" value="Topo_IIA_dom_A"/>
</dbReference>
<evidence type="ECO:0000256" key="5">
    <source>
        <dbReference type="ARBA" id="ARBA00022840"/>
    </source>
</evidence>
<dbReference type="eggNOG" id="COG0188">
    <property type="taxonomic scope" value="Bacteria"/>
</dbReference>
<dbReference type="Gene3D" id="3.30.1360.40">
    <property type="match status" value="1"/>
</dbReference>
<feature type="domain" description="Topo IIA-type catalytic" evidence="11">
    <location>
        <begin position="29"/>
        <end position="492"/>
    </location>
</feature>
<feature type="short sequence motif" description="GyrA-box" evidence="9">
    <location>
        <begin position="519"/>
        <end position="525"/>
    </location>
</feature>
<dbReference type="CDD" id="cd00187">
    <property type="entry name" value="TOP4c"/>
    <property type="match status" value="1"/>
</dbReference>